<sequence length="526" mass="56634">MTVARSGTPVLVAGAGPVGLIVACELLQQGIGVRVVDAGRRGDPRHSRANVIWPRNLELLDRIGVTGELLDIGHRLAGTAFYSRGRRLATAWMSRLADSPYPFALTLSQNDTEGVLRRRVAELGGTVEDGVRVTAVDHSGGVPSVKLEHDGGRVEETEPGWLVGADGAHSTVRKELGIAYEGPPVDVSFAITDARLTTSLSEDLSHYCYAPSGAIVLGPMGDGVHRIALNVPHDAYDEHNPPPRELFQQVVDDRAAGRTRVEELLWSGSFRVRVRIASAFRSGRCFLAGDAAHVISPAGGQGMNTGMQDAFNLSWKLSGVLRGEFGEGILDSYDSERRSVSHHVARSTEWLTKAGLVRTPVKVALRDAAFMAADRTGVFQRRIAPQLGQTAVAYGGDRHPRLPVKVAGPAAGEGTGPELAPEGWPVIDRDRHTVLLWPGRRTPPPDWPAVRDRVRTALPDDTPVLDLTRAVPAGLARALGPGPAVAVVRPDGHLLARLDPLRPQQTTRLLERARLLEDTAHTRSQS</sequence>
<dbReference type="Gene3D" id="3.30.70.2450">
    <property type="match status" value="1"/>
</dbReference>
<dbReference type="InterPro" id="IPR050641">
    <property type="entry name" value="RIFMO-like"/>
</dbReference>
<evidence type="ECO:0000259" key="4">
    <source>
        <dbReference type="Pfam" id="PF01494"/>
    </source>
</evidence>
<evidence type="ECO:0000256" key="2">
    <source>
        <dbReference type="ARBA" id="ARBA00022630"/>
    </source>
</evidence>
<keyword evidence="6" id="KW-1185">Reference proteome</keyword>
<keyword evidence="2" id="KW-0285">Flavoprotein</keyword>
<comment type="caution">
    <text evidence="5">The sequence shown here is derived from an EMBL/GenBank/DDBJ whole genome shotgun (WGS) entry which is preliminary data.</text>
</comment>
<dbReference type="SUPFAM" id="SSF51905">
    <property type="entry name" value="FAD/NAD(P)-binding domain"/>
    <property type="match status" value="1"/>
</dbReference>
<keyword evidence="3" id="KW-0274">FAD</keyword>
<evidence type="ECO:0000313" key="5">
    <source>
        <dbReference type="EMBL" id="NJP51187.1"/>
    </source>
</evidence>
<reference evidence="5 6" key="1">
    <citation type="submission" date="2020-03" db="EMBL/GenBank/DDBJ databases">
        <title>WGS of actinomycetes isolated from Thailand.</title>
        <authorList>
            <person name="Thawai C."/>
        </authorList>
    </citation>
    <scope>NUCLEOTIDE SEQUENCE [LARGE SCALE GENOMIC DNA]</scope>
    <source>
        <strain evidence="5 6">SBST2-5</strain>
    </source>
</reference>
<dbReference type="PROSITE" id="PS51257">
    <property type="entry name" value="PROKAR_LIPOPROTEIN"/>
    <property type="match status" value="1"/>
</dbReference>
<dbReference type="PRINTS" id="PR00420">
    <property type="entry name" value="RNGMNOXGNASE"/>
</dbReference>
<feature type="domain" description="FAD-binding" evidence="4">
    <location>
        <begin position="8"/>
        <end position="346"/>
    </location>
</feature>
<evidence type="ECO:0000256" key="1">
    <source>
        <dbReference type="ARBA" id="ARBA00001974"/>
    </source>
</evidence>
<dbReference type="InterPro" id="IPR002938">
    <property type="entry name" value="FAD-bd"/>
</dbReference>
<dbReference type="InterPro" id="IPR036188">
    <property type="entry name" value="FAD/NAD-bd_sf"/>
</dbReference>
<evidence type="ECO:0000256" key="3">
    <source>
        <dbReference type="ARBA" id="ARBA00022827"/>
    </source>
</evidence>
<gene>
    <name evidence="5" type="ORF">HCJ93_14160</name>
</gene>
<organism evidence="5 6">
    <name type="scientific">Streptomyces composti</name>
    <dbReference type="NCBI Taxonomy" id="2720025"/>
    <lineage>
        <taxon>Bacteria</taxon>
        <taxon>Bacillati</taxon>
        <taxon>Actinomycetota</taxon>
        <taxon>Actinomycetes</taxon>
        <taxon>Kitasatosporales</taxon>
        <taxon>Streptomycetaceae</taxon>
        <taxon>Streptomyces</taxon>
    </lineage>
</organism>
<dbReference type="Pfam" id="PF01494">
    <property type="entry name" value="FAD_binding_3"/>
    <property type="match status" value="1"/>
</dbReference>
<dbReference type="PANTHER" id="PTHR43004">
    <property type="entry name" value="TRK SYSTEM POTASSIUM UPTAKE PROTEIN"/>
    <property type="match status" value="1"/>
</dbReference>
<dbReference type="PANTHER" id="PTHR43004:SF19">
    <property type="entry name" value="BINDING MONOOXYGENASE, PUTATIVE (JCVI)-RELATED"/>
    <property type="match status" value="1"/>
</dbReference>
<name>A0ABX1A883_9ACTN</name>
<dbReference type="Proteomes" id="UP000730591">
    <property type="component" value="Unassembled WGS sequence"/>
</dbReference>
<dbReference type="Gene3D" id="3.50.50.60">
    <property type="entry name" value="FAD/NAD(P)-binding domain"/>
    <property type="match status" value="1"/>
</dbReference>
<dbReference type="RefSeq" id="WP_167994998.1">
    <property type="nucleotide sequence ID" value="NZ_JAATEM010000015.1"/>
</dbReference>
<protein>
    <recommendedName>
        <fullName evidence="4">FAD-binding domain-containing protein</fullName>
    </recommendedName>
</protein>
<accession>A0ABX1A883</accession>
<evidence type="ECO:0000313" key="6">
    <source>
        <dbReference type="Proteomes" id="UP000730591"/>
    </source>
</evidence>
<comment type="cofactor">
    <cofactor evidence="1">
        <name>FAD</name>
        <dbReference type="ChEBI" id="CHEBI:57692"/>
    </cofactor>
</comment>
<dbReference type="EMBL" id="JAATEM010000015">
    <property type="protein sequence ID" value="NJP51187.1"/>
    <property type="molecule type" value="Genomic_DNA"/>
</dbReference>
<proteinExistence type="predicted"/>